<evidence type="ECO:0000313" key="3">
    <source>
        <dbReference type="Proteomes" id="UP000236745"/>
    </source>
</evidence>
<name>A0A1H5WD19_9GAMM</name>
<reference evidence="2 3" key="1">
    <citation type="submission" date="2016-10" db="EMBL/GenBank/DDBJ databases">
        <authorList>
            <person name="de Groot N.N."/>
        </authorList>
    </citation>
    <scope>NUCLEOTIDE SEQUENCE [LARGE SCALE GENOMIC DNA]</scope>
    <source>
        <strain evidence="2 3">DSM 22012</strain>
    </source>
</reference>
<gene>
    <name evidence="2" type="ORF">SAMN05444390_101998</name>
</gene>
<keyword evidence="3" id="KW-1185">Reference proteome</keyword>
<accession>A0A1H5WD19</accession>
<feature type="domain" description="GAF" evidence="1">
    <location>
        <begin position="196"/>
        <end position="330"/>
    </location>
</feature>
<dbReference type="Proteomes" id="UP000236745">
    <property type="component" value="Unassembled WGS sequence"/>
</dbReference>
<dbReference type="Pfam" id="PF01590">
    <property type="entry name" value="GAF"/>
    <property type="match status" value="1"/>
</dbReference>
<dbReference type="AlphaFoldDB" id="A0A1H5WD19"/>
<dbReference type="EMBL" id="FNVQ01000001">
    <property type="protein sequence ID" value="SEF97091.1"/>
    <property type="molecule type" value="Genomic_DNA"/>
</dbReference>
<organism evidence="2 3">
    <name type="scientific">Marinobacterium lutimaris</name>
    <dbReference type="NCBI Taxonomy" id="568106"/>
    <lineage>
        <taxon>Bacteria</taxon>
        <taxon>Pseudomonadati</taxon>
        <taxon>Pseudomonadota</taxon>
        <taxon>Gammaproteobacteria</taxon>
        <taxon>Oceanospirillales</taxon>
        <taxon>Oceanospirillaceae</taxon>
        <taxon>Marinobacterium</taxon>
    </lineage>
</organism>
<dbReference type="RefSeq" id="WP_104001940.1">
    <property type="nucleotide sequence ID" value="NZ_FNVQ01000001.1"/>
</dbReference>
<dbReference type="InterPro" id="IPR029016">
    <property type="entry name" value="GAF-like_dom_sf"/>
</dbReference>
<proteinExistence type="predicted"/>
<sequence length="438" mass="48370">MNTKPRQSGKNRSKGGRILTLTDLEDQNRIFRGSGGVSEENRILGFRPAFYDMESGVVLPSRFADGREAPMHLLDGLPEELIASRDDNGRPCAARAGIVAGFSRNQQFYTRDQAASATRQMKERSLLLSNPEQHEQLLDIWVAFMADHQLPPNLVRPVVAQSWIRCKDSGLDPTRSDAPASDQDELAYRQASNTELLDAAQPILRHARDALFRADSIMVLSDAQGLILEAEADKAVYSAAGRVNLIEGGQWGEFAVGTNAIGTAIAAEEPVQLYGAEHFCAGIKRWTCSADVIRDPHDGQILGAVDLSGLTDTYQHEALEFVITAARLIEGNLAERYFAQREDVIRCCKAAFSDWRSEGLLAFDRRGRLVRANQQSQKLLAAIDSSLPMTPQTRLAPLDLAINPNLNNLPEWLSPHQLQTIRDGKRIIGTLVILCQPH</sequence>
<evidence type="ECO:0000259" key="1">
    <source>
        <dbReference type="Pfam" id="PF01590"/>
    </source>
</evidence>
<dbReference type="Gene3D" id="3.30.450.40">
    <property type="match status" value="1"/>
</dbReference>
<protein>
    <submittedName>
        <fullName evidence="2">GAF domain-containing protein</fullName>
    </submittedName>
</protein>
<evidence type="ECO:0000313" key="2">
    <source>
        <dbReference type="EMBL" id="SEF97091.1"/>
    </source>
</evidence>
<dbReference type="InterPro" id="IPR003018">
    <property type="entry name" value="GAF"/>
</dbReference>
<dbReference type="OrthoDB" id="3928741at2"/>